<evidence type="ECO:0000256" key="1">
    <source>
        <dbReference type="SAM" id="MobiDB-lite"/>
    </source>
</evidence>
<sequence>MLPTHTKNRNGGGMGGPPTTMKLQSAFDKGMNMAGIKSTKSGSGDKERAYIIRQNWALKTVLLLLAIFGAGMVILFNTVLQVNVSRREAMRSEKVHHQLEHQAQVRLMKAHLELQKALETEIHETSRFEEFRSIAEHALGDYSASVVKVLHENNVDKDVVASVESSTDNLRKSLDNSFDNFLHHFKGVAESARHSLKRVAHAIVSDVELDKKEEDRYREKMKRKFGVKVDDVDPNVADDEAHKYDQYGVLDESDEGDDEDEEEIRESVEFFFSKLKAHDYPLLKAEVIEEWENDMADISSTLADEEKEVDLNTIRDRVNAKVAMHAPKADKFDPSRHNSIVDYYEMQIELAKISFHKQSLMDLYDGWKSDGKLNVYTILSGLEHIAEENNMYLLYEWLDGVEGDEDEVEAPGGAAASDK</sequence>
<reference evidence="3 4" key="1">
    <citation type="submission" date="2017-12" db="EMBL/GenBank/DDBJ databases">
        <title>Sequencing, de novo assembly and annotation of complete genome of a new Thraustochytrid species, strain FCC1311.</title>
        <authorList>
            <person name="Sedici K."/>
            <person name="Godart F."/>
            <person name="Aiese Cigliano R."/>
            <person name="Sanseverino W."/>
            <person name="Barakat M."/>
            <person name="Ortet P."/>
            <person name="Marechal E."/>
            <person name="Cagnac O."/>
            <person name="Amato A."/>
        </authorList>
    </citation>
    <scope>NUCLEOTIDE SEQUENCE [LARGE SCALE GENOMIC DNA]</scope>
</reference>
<keyword evidence="2" id="KW-0812">Transmembrane</keyword>
<evidence type="ECO:0000313" key="3">
    <source>
        <dbReference type="EMBL" id="GBG25353.1"/>
    </source>
</evidence>
<dbReference type="EMBL" id="BEYU01000012">
    <property type="protein sequence ID" value="GBG25353.1"/>
    <property type="molecule type" value="Genomic_DNA"/>
</dbReference>
<proteinExistence type="predicted"/>
<keyword evidence="2" id="KW-1133">Transmembrane helix</keyword>
<feature type="transmembrane region" description="Helical" evidence="2">
    <location>
        <begin position="56"/>
        <end position="76"/>
    </location>
</feature>
<keyword evidence="4" id="KW-1185">Reference proteome</keyword>
<dbReference type="Proteomes" id="UP000241890">
    <property type="component" value="Unassembled WGS sequence"/>
</dbReference>
<dbReference type="InParanoid" id="A0A2R5G9Y3"/>
<accession>A0A2R5G9Y3</accession>
<organism evidence="3 4">
    <name type="scientific">Hondaea fermentalgiana</name>
    <dbReference type="NCBI Taxonomy" id="2315210"/>
    <lineage>
        <taxon>Eukaryota</taxon>
        <taxon>Sar</taxon>
        <taxon>Stramenopiles</taxon>
        <taxon>Bigyra</taxon>
        <taxon>Labyrinthulomycetes</taxon>
        <taxon>Thraustochytrida</taxon>
        <taxon>Thraustochytriidae</taxon>
        <taxon>Hondaea</taxon>
    </lineage>
</organism>
<keyword evidence="2" id="KW-0472">Membrane</keyword>
<dbReference type="AlphaFoldDB" id="A0A2R5G9Y3"/>
<gene>
    <name evidence="3" type="ORF">FCC1311_015712</name>
</gene>
<name>A0A2R5G9Y3_9STRA</name>
<comment type="caution">
    <text evidence="3">The sequence shown here is derived from an EMBL/GenBank/DDBJ whole genome shotgun (WGS) entry which is preliminary data.</text>
</comment>
<protein>
    <submittedName>
        <fullName evidence="3">Uncharacterized protein</fullName>
    </submittedName>
</protein>
<evidence type="ECO:0000256" key="2">
    <source>
        <dbReference type="SAM" id="Phobius"/>
    </source>
</evidence>
<feature type="region of interest" description="Disordered" evidence="1">
    <location>
        <begin position="1"/>
        <end position="22"/>
    </location>
</feature>
<evidence type="ECO:0000313" key="4">
    <source>
        <dbReference type="Proteomes" id="UP000241890"/>
    </source>
</evidence>